<dbReference type="GO" id="GO:0016874">
    <property type="term" value="F:ligase activity"/>
    <property type="evidence" value="ECO:0007669"/>
    <property type="project" value="UniProtKB-KW"/>
</dbReference>
<feature type="transmembrane region" description="Helical" evidence="5">
    <location>
        <begin position="81"/>
        <end position="104"/>
    </location>
</feature>
<feature type="transmembrane region" description="Helical" evidence="5">
    <location>
        <begin position="332"/>
        <end position="356"/>
    </location>
</feature>
<evidence type="ECO:0000313" key="8">
    <source>
        <dbReference type="Proteomes" id="UP000588068"/>
    </source>
</evidence>
<comment type="subcellular location">
    <subcellularLocation>
        <location evidence="1">Membrane</location>
        <topology evidence="1">Multi-pass membrane protein</topology>
    </subcellularLocation>
</comment>
<dbReference type="PANTHER" id="PTHR37422">
    <property type="entry name" value="TEICHURONIC ACID BIOSYNTHESIS PROTEIN TUAE"/>
    <property type="match status" value="1"/>
</dbReference>
<dbReference type="InterPro" id="IPR051533">
    <property type="entry name" value="WaaL-like"/>
</dbReference>
<dbReference type="GO" id="GO:0016020">
    <property type="term" value="C:membrane"/>
    <property type="evidence" value="ECO:0007669"/>
    <property type="project" value="UniProtKB-SubCell"/>
</dbReference>
<reference evidence="7 8" key="1">
    <citation type="submission" date="2020-08" db="EMBL/GenBank/DDBJ databases">
        <title>Genomic Encyclopedia of Type Strains, Phase IV (KMG-IV): sequencing the most valuable type-strain genomes for metagenomic binning, comparative biology and taxonomic classification.</title>
        <authorList>
            <person name="Goeker M."/>
        </authorList>
    </citation>
    <scope>NUCLEOTIDE SEQUENCE [LARGE SCALE GENOMIC DNA]</scope>
    <source>
        <strain evidence="7 8">DSM 26723</strain>
    </source>
</reference>
<keyword evidence="3 5" id="KW-1133">Transmembrane helix</keyword>
<feature type="transmembrane region" description="Helical" evidence="5">
    <location>
        <begin position="229"/>
        <end position="245"/>
    </location>
</feature>
<dbReference type="Proteomes" id="UP000588068">
    <property type="component" value="Unassembled WGS sequence"/>
</dbReference>
<name>A0A841HGE2_9GAMM</name>
<feature type="transmembrane region" description="Helical" evidence="5">
    <location>
        <begin position="12"/>
        <end position="32"/>
    </location>
</feature>
<comment type="caution">
    <text evidence="7">The sequence shown here is derived from an EMBL/GenBank/DDBJ whole genome shotgun (WGS) entry which is preliminary data.</text>
</comment>
<evidence type="ECO:0000313" key="7">
    <source>
        <dbReference type="EMBL" id="MBB6091634.1"/>
    </source>
</evidence>
<evidence type="ECO:0000256" key="3">
    <source>
        <dbReference type="ARBA" id="ARBA00022989"/>
    </source>
</evidence>
<dbReference type="EMBL" id="JACHHZ010000001">
    <property type="protein sequence ID" value="MBB6091634.1"/>
    <property type="molecule type" value="Genomic_DNA"/>
</dbReference>
<feature type="transmembrane region" description="Helical" evidence="5">
    <location>
        <begin position="252"/>
        <end position="269"/>
    </location>
</feature>
<dbReference type="Pfam" id="PF04932">
    <property type="entry name" value="Wzy_C"/>
    <property type="match status" value="1"/>
</dbReference>
<gene>
    <name evidence="7" type="ORF">HNQ60_000480</name>
</gene>
<dbReference type="RefSeq" id="WP_184329423.1">
    <property type="nucleotide sequence ID" value="NZ_JACHHZ010000001.1"/>
</dbReference>
<evidence type="ECO:0000256" key="2">
    <source>
        <dbReference type="ARBA" id="ARBA00022692"/>
    </source>
</evidence>
<evidence type="ECO:0000259" key="6">
    <source>
        <dbReference type="Pfam" id="PF04932"/>
    </source>
</evidence>
<evidence type="ECO:0000256" key="4">
    <source>
        <dbReference type="ARBA" id="ARBA00023136"/>
    </source>
</evidence>
<keyword evidence="2 5" id="KW-0812">Transmembrane</keyword>
<keyword evidence="4 5" id="KW-0472">Membrane</keyword>
<organism evidence="7 8">
    <name type="scientific">Povalibacter uvarum</name>
    <dbReference type="NCBI Taxonomy" id="732238"/>
    <lineage>
        <taxon>Bacteria</taxon>
        <taxon>Pseudomonadati</taxon>
        <taxon>Pseudomonadota</taxon>
        <taxon>Gammaproteobacteria</taxon>
        <taxon>Steroidobacterales</taxon>
        <taxon>Steroidobacteraceae</taxon>
        <taxon>Povalibacter</taxon>
    </lineage>
</organism>
<sequence>MATTTNPIPSSYPTLSLPQIVVFNLLIFVWWLEVGLRVSFLGTIRFEFLLAATATAMAIMRMQSRSRAPQRKRKVDDNSDITRVIIIFIVVLTLSLPLAIDFNIAWFNFFNRVAKLALIGVLISQFVVSPHTLRIYLLTSLAAFMKIGQEGFLGKITGNMVWENQGVPRLHGTAGTMFGHPNSLSGKIVSLVPWVWYLYPVIQNRWVKILIAIQLVFVINIVVFTASRTGYMTAIVAAFLIIMFSGKKKMRLIMIFIGASILTVAVFPQEYKERFMSSFTGVEAEGASSATRKGLFFDSLGAFADNPLGVGIACFPTYQAMHDRNAQDTHNLYTQVLAETGIQGFLCFIALVIVVLRKAFRCRRSFSAIVERLERHSAAGPPGSNQLAGSNELATSELGDARLMLATTNALIVYTLVRLVLGVFGHDFLEIYWWLAAGLVMALNNMRIVAEQRCDELAAIAPGAVPAQRAPSRAVFNRPRYGQQ</sequence>
<feature type="transmembrane region" description="Helical" evidence="5">
    <location>
        <begin position="403"/>
        <end position="425"/>
    </location>
</feature>
<feature type="transmembrane region" description="Helical" evidence="5">
    <location>
        <begin position="206"/>
        <end position="223"/>
    </location>
</feature>
<keyword evidence="7" id="KW-0436">Ligase</keyword>
<dbReference type="PANTHER" id="PTHR37422:SF21">
    <property type="entry name" value="EXOQ-LIKE PROTEIN"/>
    <property type="match status" value="1"/>
</dbReference>
<protein>
    <submittedName>
        <fullName evidence="7">O-antigen ligase</fullName>
    </submittedName>
</protein>
<dbReference type="InterPro" id="IPR007016">
    <property type="entry name" value="O-antigen_ligase-rel_domated"/>
</dbReference>
<evidence type="ECO:0000256" key="5">
    <source>
        <dbReference type="SAM" id="Phobius"/>
    </source>
</evidence>
<dbReference type="AlphaFoldDB" id="A0A841HGE2"/>
<proteinExistence type="predicted"/>
<feature type="transmembrane region" description="Helical" evidence="5">
    <location>
        <begin position="116"/>
        <end position="137"/>
    </location>
</feature>
<accession>A0A841HGE2</accession>
<keyword evidence="8" id="KW-1185">Reference proteome</keyword>
<feature type="transmembrane region" description="Helical" evidence="5">
    <location>
        <begin position="38"/>
        <end position="60"/>
    </location>
</feature>
<feature type="domain" description="O-antigen ligase-related" evidence="6">
    <location>
        <begin position="215"/>
        <end position="349"/>
    </location>
</feature>
<evidence type="ECO:0000256" key="1">
    <source>
        <dbReference type="ARBA" id="ARBA00004141"/>
    </source>
</evidence>